<dbReference type="Proteomes" id="UP000006443">
    <property type="component" value="Unassembled WGS sequence"/>
</dbReference>
<sequence>MKRKITRHQVPGPKNSLYYWTSYVNPLRVCFNFAVIFMCRFIPSLRLKNFLYRMVGIKIGKDVSVGLMVMFDVFFPQLITVGDNSVIGYNTTILAHEFMVRQWATGEVVIGRDVMIGANSTVLAGVTVGDEATVSAHSLVNHDIMPATFVGGVPAKEIPVSEPLEEEQNNTNLHNLKKRSSV</sequence>
<evidence type="ECO:0000313" key="2">
    <source>
        <dbReference type="EMBL" id="EEG78950.1"/>
    </source>
</evidence>
<gene>
    <name evidence="2" type="ORF">DealDRAFT_0224</name>
</gene>
<name>C0GCL5_DETAL</name>
<proteinExistence type="predicted"/>
<feature type="region of interest" description="Disordered" evidence="1">
    <location>
        <begin position="163"/>
        <end position="182"/>
    </location>
</feature>
<dbReference type="RefSeq" id="WP_008514040.1">
    <property type="nucleotide sequence ID" value="NZ_ACJM01000001.1"/>
</dbReference>
<keyword evidence="3" id="KW-1185">Reference proteome</keyword>
<dbReference type="EMBL" id="ACJM01000001">
    <property type="protein sequence ID" value="EEG78950.1"/>
    <property type="molecule type" value="Genomic_DNA"/>
</dbReference>
<dbReference type="AlphaFoldDB" id="C0GCL5"/>
<organism evidence="2 3">
    <name type="scientific">Dethiobacter alkaliphilus AHT 1</name>
    <dbReference type="NCBI Taxonomy" id="555088"/>
    <lineage>
        <taxon>Bacteria</taxon>
        <taxon>Bacillati</taxon>
        <taxon>Bacillota</taxon>
        <taxon>Dethiobacteria</taxon>
        <taxon>Dethiobacterales</taxon>
        <taxon>Dethiobacteraceae</taxon>
        <taxon>Dethiobacter</taxon>
    </lineage>
</organism>
<dbReference type="Pfam" id="PF00132">
    <property type="entry name" value="Hexapep"/>
    <property type="match status" value="1"/>
</dbReference>
<dbReference type="OrthoDB" id="9801697at2"/>
<dbReference type="PANTHER" id="PTHR43300:SF6">
    <property type="entry name" value="ACETYLTRANSFERASE YVOF-RELATED"/>
    <property type="match status" value="1"/>
</dbReference>
<dbReference type="InterPro" id="IPR050179">
    <property type="entry name" value="Trans_hexapeptide_repeat"/>
</dbReference>
<reference evidence="2 3" key="1">
    <citation type="submission" date="2009-02" db="EMBL/GenBank/DDBJ databases">
        <title>Sequencing of the draft genome and assembly of Dethiobacter alkaliphilus AHT 1.</title>
        <authorList>
            <consortium name="US DOE Joint Genome Institute (JGI-PGF)"/>
            <person name="Lucas S."/>
            <person name="Copeland A."/>
            <person name="Lapidus A."/>
            <person name="Glavina del Rio T."/>
            <person name="Dalin E."/>
            <person name="Tice H."/>
            <person name="Bruce D."/>
            <person name="Goodwin L."/>
            <person name="Pitluck S."/>
            <person name="Larimer F."/>
            <person name="Land M.L."/>
            <person name="Hauser L."/>
            <person name="Muyzer G."/>
        </authorList>
    </citation>
    <scope>NUCLEOTIDE SEQUENCE [LARGE SCALE GENOMIC DNA]</scope>
    <source>
        <strain evidence="2 3">AHT 1</strain>
    </source>
</reference>
<evidence type="ECO:0000313" key="3">
    <source>
        <dbReference type="Proteomes" id="UP000006443"/>
    </source>
</evidence>
<dbReference type="Gene3D" id="2.160.10.10">
    <property type="entry name" value="Hexapeptide repeat proteins"/>
    <property type="match status" value="1"/>
</dbReference>
<dbReference type="SUPFAM" id="SSF51161">
    <property type="entry name" value="Trimeric LpxA-like enzymes"/>
    <property type="match status" value="1"/>
</dbReference>
<dbReference type="CDD" id="cd04647">
    <property type="entry name" value="LbH_MAT_like"/>
    <property type="match status" value="1"/>
</dbReference>
<comment type="caution">
    <text evidence="2">The sequence shown here is derived from an EMBL/GenBank/DDBJ whole genome shotgun (WGS) entry which is preliminary data.</text>
</comment>
<evidence type="ECO:0000256" key="1">
    <source>
        <dbReference type="SAM" id="MobiDB-lite"/>
    </source>
</evidence>
<evidence type="ECO:0008006" key="4">
    <source>
        <dbReference type="Google" id="ProtNLM"/>
    </source>
</evidence>
<dbReference type="PANTHER" id="PTHR43300">
    <property type="entry name" value="ACETYLTRANSFERASE"/>
    <property type="match status" value="1"/>
</dbReference>
<dbReference type="eggNOG" id="COG0110">
    <property type="taxonomic scope" value="Bacteria"/>
</dbReference>
<protein>
    <recommendedName>
        <fullName evidence="4">Transferase hexapeptide repeat containing protein</fullName>
    </recommendedName>
</protein>
<dbReference type="STRING" id="555088.DealDRAFT_0224"/>
<accession>C0GCL5</accession>
<dbReference type="InterPro" id="IPR011004">
    <property type="entry name" value="Trimer_LpxA-like_sf"/>
</dbReference>
<dbReference type="InterPro" id="IPR001451">
    <property type="entry name" value="Hexapep"/>
</dbReference>